<keyword evidence="2" id="KW-1185">Reference proteome</keyword>
<evidence type="ECO:0000313" key="2">
    <source>
        <dbReference type="Proteomes" id="UP000317332"/>
    </source>
</evidence>
<reference evidence="1 2" key="1">
    <citation type="submission" date="2019-06" db="EMBL/GenBank/DDBJ databases">
        <title>Flavobacteriaceae Paucihalobacterium erythroidium CWB-1, complete genome.</title>
        <authorList>
            <person name="Wu S."/>
        </authorList>
    </citation>
    <scope>NUCLEOTIDE SEQUENCE [LARGE SCALE GENOMIC DNA]</scope>
    <source>
        <strain evidence="1 2">CWB-1</strain>
    </source>
</reference>
<protein>
    <submittedName>
        <fullName evidence="1">Uncharacterized protein</fullName>
    </submittedName>
</protein>
<dbReference type="EMBL" id="VHIQ01000005">
    <property type="protein sequence ID" value="TPV32995.1"/>
    <property type="molecule type" value="Genomic_DNA"/>
</dbReference>
<organism evidence="1 2">
    <name type="scientific">Paucihalobacter ruber</name>
    <dbReference type="NCBI Taxonomy" id="2567861"/>
    <lineage>
        <taxon>Bacteria</taxon>
        <taxon>Pseudomonadati</taxon>
        <taxon>Bacteroidota</taxon>
        <taxon>Flavobacteriia</taxon>
        <taxon>Flavobacteriales</taxon>
        <taxon>Flavobacteriaceae</taxon>
        <taxon>Paucihalobacter</taxon>
    </lineage>
</organism>
<dbReference type="InterPro" id="IPR026350">
    <property type="entry name" value="GxxExxY"/>
</dbReference>
<name>A0A506PHY9_9FLAO</name>
<dbReference type="Pfam" id="PF13366">
    <property type="entry name" value="PDDEXK_3"/>
    <property type="match status" value="1"/>
</dbReference>
<evidence type="ECO:0000313" key="1">
    <source>
        <dbReference type="EMBL" id="TPV32995.1"/>
    </source>
</evidence>
<accession>A0A506PHY9</accession>
<dbReference type="AlphaFoldDB" id="A0A506PHY9"/>
<comment type="caution">
    <text evidence="1">The sequence shown here is derived from an EMBL/GenBank/DDBJ whole genome shotgun (WGS) entry which is preliminary data.</text>
</comment>
<dbReference type="Proteomes" id="UP000317332">
    <property type="component" value="Unassembled WGS sequence"/>
</dbReference>
<sequence>MTLKRKCYPNFVVCNNMILEIKSCEAFTDAHIAKGIIYLKVSISTKMNSFFSLLFFQKRLYEDNIFGFVRG</sequence>
<gene>
    <name evidence="1" type="ORF">FJ651_11160</name>
</gene>
<dbReference type="RefSeq" id="WP_140990742.1">
    <property type="nucleotide sequence ID" value="NZ_VHIQ01000005.1"/>
</dbReference>
<proteinExistence type="predicted"/>